<comment type="subcellular location">
    <subcellularLocation>
        <location evidence="1">Nucleus</location>
    </subcellularLocation>
</comment>
<dbReference type="InterPro" id="IPR004210">
    <property type="entry name" value="BESS_motif"/>
</dbReference>
<evidence type="ECO:0000259" key="3">
    <source>
        <dbReference type="PROSITE" id="PS51031"/>
    </source>
</evidence>
<evidence type="ECO:0000313" key="4">
    <source>
        <dbReference type="EMBL" id="KAK9728822.1"/>
    </source>
</evidence>
<feature type="compositionally biased region" description="Low complexity" evidence="2">
    <location>
        <begin position="114"/>
        <end position="127"/>
    </location>
</feature>
<dbReference type="GO" id="GO:0003677">
    <property type="term" value="F:DNA binding"/>
    <property type="evidence" value="ECO:0007669"/>
    <property type="project" value="InterPro"/>
</dbReference>
<comment type="caution">
    <text evidence="4">The sequence shown here is derived from an EMBL/GenBank/DDBJ whole genome shotgun (WGS) entry which is preliminary data.</text>
</comment>
<dbReference type="GO" id="GO:0006357">
    <property type="term" value="P:regulation of transcription by RNA polymerase II"/>
    <property type="evidence" value="ECO:0007669"/>
    <property type="project" value="TreeGrafter"/>
</dbReference>
<feature type="domain" description="BESS" evidence="3">
    <location>
        <begin position="175"/>
        <end position="214"/>
    </location>
</feature>
<protein>
    <submittedName>
        <fullName evidence="4">BESS motif</fullName>
    </submittedName>
</protein>
<proteinExistence type="predicted"/>
<dbReference type="Pfam" id="PF02944">
    <property type="entry name" value="BESS"/>
    <property type="match status" value="1"/>
</dbReference>
<evidence type="ECO:0000256" key="1">
    <source>
        <dbReference type="PROSITE-ProRule" id="PRU00371"/>
    </source>
</evidence>
<dbReference type="PROSITE" id="PS51031">
    <property type="entry name" value="BESS"/>
    <property type="match status" value="1"/>
</dbReference>
<dbReference type="GO" id="GO:0005634">
    <property type="term" value="C:nucleus"/>
    <property type="evidence" value="ECO:0007669"/>
    <property type="project" value="UniProtKB-SubCell"/>
</dbReference>
<dbReference type="InterPro" id="IPR039353">
    <property type="entry name" value="TF_Adf1"/>
</dbReference>
<name>A0AAW1L5A5_POPJA</name>
<feature type="region of interest" description="Disordered" evidence="2">
    <location>
        <begin position="214"/>
        <end position="238"/>
    </location>
</feature>
<sequence>MALLYQIQELHHSQCFFLTVPLAKGQWKRLRETFSKKYAALPAKRSGDEVGDIEKNDWPYFETLLFLKDQYTPRETTGNLESIIDDNEAEYSESGSTPDVVEDDVQSQVPIPSPSLNSPLSANSPASTIQDVTSSSKRKKKEHSIGEALLKAEHEKLKYLRQKEHDRLIRKDKETDEDVAFFNSILPHVRVLNVKEKMGFRIRVMQLLEETMAGPSATSTDNSGQTTNYQHYIPSYDTQDPSQRYINLL</sequence>
<dbReference type="Proteomes" id="UP001458880">
    <property type="component" value="Unassembled WGS sequence"/>
</dbReference>
<dbReference type="GO" id="GO:0005667">
    <property type="term" value="C:transcription regulator complex"/>
    <property type="evidence" value="ECO:0007669"/>
    <property type="project" value="TreeGrafter"/>
</dbReference>
<feature type="compositionally biased region" description="Polar residues" evidence="2">
    <location>
        <begin position="216"/>
        <end position="238"/>
    </location>
</feature>
<keyword evidence="5" id="KW-1185">Reference proteome</keyword>
<dbReference type="PANTHER" id="PTHR12243:SF69">
    <property type="entry name" value="SI:CH73-59F11.3"/>
    <property type="match status" value="1"/>
</dbReference>
<dbReference type="AlphaFoldDB" id="A0AAW1L5A5"/>
<feature type="region of interest" description="Disordered" evidence="2">
    <location>
        <begin position="80"/>
        <end position="144"/>
    </location>
</feature>
<dbReference type="EMBL" id="JASPKY010000166">
    <property type="protein sequence ID" value="KAK9728822.1"/>
    <property type="molecule type" value="Genomic_DNA"/>
</dbReference>
<accession>A0AAW1L5A5</accession>
<reference evidence="4 5" key="1">
    <citation type="journal article" date="2024" name="BMC Genomics">
        <title>De novo assembly and annotation of Popillia japonica's genome with initial clues to its potential as an invasive pest.</title>
        <authorList>
            <person name="Cucini C."/>
            <person name="Boschi S."/>
            <person name="Funari R."/>
            <person name="Cardaioli E."/>
            <person name="Iannotti N."/>
            <person name="Marturano G."/>
            <person name="Paoli F."/>
            <person name="Bruttini M."/>
            <person name="Carapelli A."/>
            <person name="Frati F."/>
            <person name="Nardi F."/>
        </authorList>
    </citation>
    <scope>NUCLEOTIDE SEQUENCE [LARGE SCALE GENOMIC DNA]</scope>
    <source>
        <strain evidence="4">DMR45628</strain>
    </source>
</reference>
<organism evidence="4 5">
    <name type="scientific">Popillia japonica</name>
    <name type="common">Japanese beetle</name>
    <dbReference type="NCBI Taxonomy" id="7064"/>
    <lineage>
        <taxon>Eukaryota</taxon>
        <taxon>Metazoa</taxon>
        <taxon>Ecdysozoa</taxon>
        <taxon>Arthropoda</taxon>
        <taxon>Hexapoda</taxon>
        <taxon>Insecta</taxon>
        <taxon>Pterygota</taxon>
        <taxon>Neoptera</taxon>
        <taxon>Endopterygota</taxon>
        <taxon>Coleoptera</taxon>
        <taxon>Polyphaga</taxon>
        <taxon>Scarabaeiformia</taxon>
        <taxon>Scarabaeidae</taxon>
        <taxon>Rutelinae</taxon>
        <taxon>Popillia</taxon>
    </lineage>
</organism>
<gene>
    <name evidence="4" type="ORF">QE152_g16985</name>
</gene>
<dbReference type="PANTHER" id="PTHR12243">
    <property type="entry name" value="MADF DOMAIN TRANSCRIPTION FACTOR"/>
    <property type="match status" value="1"/>
</dbReference>
<evidence type="ECO:0000256" key="2">
    <source>
        <dbReference type="SAM" id="MobiDB-lite"/>
    </source>
</evidence>
<evidence type="ECO:0000313" key="5">
    <source>
        <dbReference type="Proteomes" id="UP001458880"/>
    </source>
</evidence>
<keyword evidence="1" id="KW-0539">Nucleus</keyword>